<gene>
    <name evidence="1" type="ORF">BpHYR1_053970</name>
</gene>
<feature type="non-terminal residue" evidence="1">
    <location>
        <position position="82"/>
    </location>
</feature>
<name>A0A3M7QS89_BRAPC</name>
<reference evidence="1 2" key="1">
    <citation type="journal article" date="2018" name="Sci. Rep.">
        <title>Genomic signatures of local adaptation to the degree of environmental predictability in rotifers.</title>
        <authorList>
            <person name="Franch-Gras L."/>
            <person name="Hahn C."/>
            <person name="Garcia-Roger E.M."/>
            <person name="Carmona M.J."/>
            <person name="Serra M."/>
            <person name="Gomez A."/>
        </authorList>
    </citation>
    <scope>NUCLEOTIDE SEQUENCE [LARGE SCALE GENOMIC DNA]</scope>
    <source>
        <strain evidence="1">HYR1</strain>
    </source>
</reference>
<dbReference type="AlphaFoldDB" id="A0A3M7QS89"/>
<dbReference type="Proteomes" id="UP000276133">
    <property type="component" value="Unassembled WGS sequence"/>
</dbReference>
<organism evidence="1 2">
    <name type="scientific">Brachionus plicatilis</name>
    <name type="common">Marine rotifer</name>
    <name type="synonym">Brachionus muelleri</name>
    <dbReference type="NCBI Taxonomy" id="10195"/>
    <lineage>
        <taxon>Eukaryota</taxon>
        <taxon>Metazoa</taxon>
        <taxon>Spiralia</taxon>
        <taxon>Gnathifera</taxon>
        <taxon>Rotifera</taxon>
        <taxon>Eurotatoria</taxon>
        <taxon>Monogononta</taxon>
        <taxon>Pseudotrocha</taxon>
        <taxon>Ploima</taxon>
        <taxon>Brachionidae</taxon>
        <taxon>Brachionus</taxon>
    </lineage>
</organism>
<keyword evidence="2" id="KW-1185">Reference proteome</keyword>
<evidence type="ECO:0000313" key="1">
    <source>
        <dbReference type="EMBL" id="RNA13931.1"/>
    </source>
</evidence>
<accession>A0A3M7QS89</accession>
<sequence length="82" mass="9036">MLVWMLSNRSSIRIFEIQLEGLSSCTPYRRGFTTSKSSPSTSDQISQASTVVSLTDENRIINSTTFQPNVFGASFLHACDNG</sequence>
<proteinExistence type="predicted"/>
<evidence type="ECO:0000313" key="2">
    <source>
        <dbReference type="Proteomes" id="UP000276133"/>
    </source>
</evidence>
<protein>
    <submittedName>
        <fullName evidence="1">Uncharacterized protein</fullName>
    </submittedName>
</protein>
<dbReference type="EMBL" id="REGN01005292">
    <property type="protein sequence ID" value="RNA13931.1"/>
    <property type="molecule type" value="Genomic_DNA"/>
</dbReference>
<comment type="caution">
    <text evidence="1">The sequence shown here is derived from an EMBL/GenBank/DDBJ whole genome shotgun (WGS) entry which is preliminary data.</text>
</comment>